<dbReference type="PANTHER" id="PTHR21660:SF1">
    <property type="entry name" value="ACYL-COENZYME A THIOESTERASE 13"/>
    <property type="match status" value="1"/>
</dbReference>
<dbReference type="Pfam" id="PF03061">
    <property type="entry name" value="4HBT"/>
    <property type="match status" value="1"/>
</dbReference>
<protein>
    <submittedName>
        <fullName evidence="4">HotDog domain-containing protein</fullName>
    </submittedName>
</protein>
<proteinExistence type="inferred from homology"/>
<comment type="caution">
    <text evidence="4">The sequence shown here is derived from an EMBL/GenBank/DDBJ whole genome shotgun (WGS) entry which is preliminary data.</text>
</comment>
<dbReference type="EMBL" id="JAUKUA010000004">
    <property type="protein sequence ID" value="KAK0714970.1"/>
    <property type="molecule type" value="Genomic_DNA"/>
</dbReference>
<accession>A0AA40AFQ2</accession>
<keyword evidence="5" id="KW-1185">Reference proteome</keyword>
<name>A0AA40AFQ2_9PEZI</name>
<dbReference type="Gene3D" id="3.10.129.10">
    <property type="entry name" value="Hotdog Thioesterase"/>
    <property type="match status" value="1"/>
</dbReference>
<dbReference type="InterPro" id="IPR029069">
    <property type="entry name" value="HotDog_dom_sf"/>
</dbReference>
<dbReference type="PANTHER" id="PTHR21660">
    <property type="entry name" value="THIOESTERASE SUPERFAMILY MEMBER-RELATED"/>
    <property type="match status" value="1"/>
</dbReference>
<evidence type="ECO:0000313" key="4">
    <source>
        <dbReference type="EMBL" id="KAK0714970.1"/>
    </source>
</evidence>
<feature type="domain" description="Thioesterase" evidence="3">
    <location>
        <begin position="71"/>
        <end position="147"/>
    </location>
</feature>
<gene>
    <name evidence="4" type="ORF">B0H67DRAFT_537095</name>
</gene>
<dbReference type="Proteomes" id="UP001172102">
    <property type="component" value="Unassembled WGS sequence"/>
</dbReference>
<organism evidence="4 5">
    <name type="scientific">Lasiosphaeris hirsuta</name>
    <dbReference type="NCBI Taxonomy" id="260670"/>
    <lineage>
        <taxon>Eukaryota</taxon>
        <taxon>Fungi</taxon>
        <taxon>Dikarya</taxon>
        <taxon>Ascomycota</taxon>
        <taxon>Pezizomycotina</taxon>
        <taxon>Sordariomycetes</taxon>
        <taxon>Sordariomycetidae</taxon>
        <taxon>Sordariales</taxon>
        <taxon>Lasiosphaeriaceae</taxon>
        <taxon>Lasiosphaeris</taxon>
    </lineage>
</organism>
<evidence type="ECO:0000256" key="1">
    <source>
        <dbReference type="ARBA" id="ARBA00008324"/>
    </source>
</evidence>
<dbReference type="GO" id="GO:0047617">
    <property type="term" value="F:fatty acyl-CoA hydrolase activity"/>
    <property type="evidence" value="ECO:0007669"/>
    <property type="project" value="InterPro"/>
</dbReference>
<dbReference type="CDD" id="cd03443">
    <property type="entry name" value="PaaI_thioesterase"/>
    <property type="match status" value="1"/>
</dbReference>
<evidence type="ECO:0000313" key="5">
    <source>
        <dbReference type="Proteomes" id="UP001172102"/>
    </source>
</evidence>
<keyword evidence="2" id="KW-0378">Hydrolase</keyword>
<evidence type="ECO:0000256" key="2">
    <source>
        <dbReference type="ARBA" id="ARBA00022801"/>
    </source>
</evidence>
<dbReference type="AlphaFoldDB" id="A0AA40AFQ2"/>
<dbReference type="InterPro" id="IPR039298">
    <property type="entry name" value="ACOT13"/>
</dbReference>
<reference evidence="4" key="1">
    <citation type="submission" date="2023-06" db="EMBL/GenBank/DDBJ databases">
        <title>Genome-scale phylogeny and comparative genomics of the fungal order Sordariales.</title>
        <authorList>
            <consortium name="Lawrence Berkeley National Laboratory"/>
            <person name="Hensen N."/>
            <person name="Bonometti L."/>
            <person name="Westerberg I."/>
            <person name="Brannstrom I.O."/>
            <person name="Guillou S."/>
            <person name="Cros-Aarteil S."/>
            <person name="Calhoun S."/>
            <person name="Haridas S."/>
            <person name="Kuo A."/>
            <person name="Mondo S."/>
            <person name="Pangilinan J."/>
            <person name="Riley R."/>
            <person name="Labutti K."/>
            <person name="Andreopoulos B."/>
            <person name="Lipzen A."/>
            <person name="Chen C."/>
            <person name="Yanf M."/>
            <person name="Daum C."/>
            <person name="Ng V."/>
            <person name="Clum A."/>
            <person name="Steindorff A."/>
            <person name="Ohm R."/>
            <person name="Martin F."/>
            <person name="Silar P."/>
            <person name="Natvig D."/>
            <person name="Lalanne C."/>
            <person name="Gautier V."/>
            <person name="Ament-Velasquez S.L."/>
            <person name="Kruys A."/>
            <person name="Hutchinson M.I."/>
            <person name="Powell A.J."/>
            <person name="Barry K."/>
            <person name="Miller A.N."/>
            <person name="Grigoriev I.V."/>
            <person name="Debuchy R."/>
            <person name="Gladieux P."/>
            <person name="Thoren M.H."/>
            <person name="Johannesson H."/>
        </authorList>
    </citation>
    <scope>NUCLEOTIDE SEQUENCE</scope>
    <source>
        <strain evidence="4">SMH4607-1</strain>
    </source>
</reference>
<dbReference type="SUPFAM" id="SSF54637">
    <property type="entry name" value="Thioesterase/thiol ester dehydrase-isomerase"/>
    <property type="match status" value="1"/>
</dbReference>
<comment type="similarity">
    <text evidence="1">Belongs to the thioesterase PaaI family.</text>
</comment>
<sequence>MAERDPNLLRGAERVHELTRMVVEKSKLPDDHEWTNILLPHLEVMSTSETFPHPKVVFRFTVHPHHSNRLGNLHGGCIATLFDYCTTMPLALVSRPDFWHHLGVSRTLNTTYLRPVPIGTEVLIECEAVQIGRRLASLRGVMRRAGGDGEIFATCEHGKYNTDPEPSKI</sequence>
<evidence type="ECO:0000259" key="3">
    <source>
        <dbReference type="Pfam" id="PF03061"/>
    </source>
</evidence>
<dbReference type="InterPro" id="IPR006683">
    <property type="entry name" value="Thioestr_dom"/>
</dbReference>